<name>A0ABV4SHE4_9ACTN</name>
<proteinExistence type="predicted"/>
<protein>
    <submittedName>
        <fullName evidence="1">Uncharacterized protein</fullName>
    </submittedName>
</protein>
<comment type="caution">
    <text evidence="1">The sequence shown here is derived from an EMBL/GenBank/DDBJ whole genome shotgun (WGS) entry which is preliminary data.</text>
</comment>
<dbReference type="RefSeq" id="WP_372563188.1">
    <property type="nucleotide sequence ID" value="NZ_JBGOSP010000007.1"/>
</dbReference>
<gene>
    <name evidence="1" type="ORF">ACEG43_17100</name>
</gene>
<reference evidence="1 2" key="1">
    <citation type="submission" date="2024-08" db="EMBL/GenBank/DDBJ databases">
        <title>Genome sequence of Streptomyces aureus CACIA-1.46HGO.</title>
        <authorList>
            <person name="Evangelista-Martinez Z."/>
        </authorList>
    </citation>
    <scope>NUCLEOTIDE SEQUENCE [LARGE SCALE GENOMIC DNA]</scope>
    <source>
        <strain evidence="1 2">CACIA-1.46HGO</strain>
    </source>
</reference>
<organism evidence="1 2">
    <name type="scientific">Streptomyces aureus</name>
    <dbReference type="NCBI Taxonomy" id="193461"/>
    <lineage>
        <taxon>Bacteria</taxon>
        <taxon>Bacillati</taxon>
        <taxon>Actinomycetota</taxon>
        <taxon>Actinomycetes</taxon>
        <taxon>Kitasatosporales</taxon>
        <taxon>Streptomycetaceae</taxon>
        <taxon>Streptomyces</taxon>
    </lineage>
</organism>
<evidence type="ECO:0000313" key="2">
    <source>
        <dbReference type="Proteomes" id="UP001571476"/>
    </source>
</evidence>
<keyword evidence="2" id="KW-1185">Reference proteome</keyword>
<evidence type="ECO:0000313" key="1">
    <source>
        <dbReference type="EMBL" id="MFA3837867.1"/>
    </source>
</evidence>
<accession>A0ABV4SHE4</accession>
<dbReference type="EMBL" id="JBGOSP010000007">
    <property type="protein sequence ID" value="MFA3837867.1"/>
    <property type="molecule type" value="Genomic_DNA"/>
</dbReference>
<sequence>MRLRGVFIAFFLVPLAWGVITLLRAGAAHGVPDCPGLQLGEDGEDHPGPMRQGYTCALDYSVRGGDSTGTATYDQLKYAQEVKRGDLLGQGLLYTLYGTAGTAATVIATRKRADGRY</sequence>
<dbReference type="Proteomes" id="UP001571476">
    <property type="component" value="Unassembled WGS sequence"/>
</dbReference>